<feature type="region of interest" description="Disordered" evidence="1">
    <location>
        <begin position="1"/>
        <end position="41"/>
    </location>
</feature>
<dbReference type="Proteomes" id="UP001054821">
    <property type="component" value="Chromosome 2"/>
</dbReference>
<protein>
    <submittedName>
        <fullName evidence="2">Uncharacterized protein</fullName>
    </submittedName>
</protein>
<name>A0AAD4WLU6_PRUDU</name>
<sequence length="77" mass="8045">MTGASSSSNPSRLPPPAAVVSPENGEEATGDFRTSRPSISFLRPPISTSEVSRGVGYPALRQTPYVALVVPAYGEIL</sequence>
<comment type="caution">
    <text evidence="2">The sequence shown here is derived from an EMBL/GenBank/DDBJ whole genome shotgun (WGS) entry which is preliminary data.</text>
</comment>
<evidence type="ECO:0000313" key="3">
    <source>
        <dbReference type="Proteomes" id="UP001054821"/>
    </source>
</evidence>
<dbReference type="AlphaFoldDB" id="A0AAD4WLU6"/>
<organism evidence="2 3">
    <name type="scientific">Prunus dulcis</name>
    <name type="common">Almond</name>
    <name type="synonym">Amygdalus dulcis</name>
    <dbReference type="NCBI Taxonomy" id="3755"/>
    <lineage>
        <taxon>Eukaryota</taxon>
        <taxon>Viridiplantae</taxon>
        <taxon>Streptophyta</taxon>
        <taxon>Embryophyta</taxon>
        <taxon>Tracheophyta</taxon>
        <taxon>Spermatophyta</taxon>
        <taxon>Magnoliopsida</taxon>
        <taxon>eudicotyledons</taxon>
        <taxon>Gunneridae</taxon>
        <taxon>Pentapetalae</taxon>
        <taxon>rosids</taxon>
        <taxon>fabids</taxon>
        <taxon>Rosales</taxon>
        <taxon>Rosaceae</taxon>
        <taxon>Amygdaloideae</taxon>
        <taxon>Amygdaleae</taxon>
        <taxon>Prunus</taxon>
    </lineage>
</organism>
<evidence type="ECO:0000256" key="1">
    <source>
        <dbReference type="SAM" id="MobiDB-lite"/>
    </source>
</evidence>
<evidence type="ECO:0000313" key="2">
    <source>
        <dbReference type="EMBL" id="KAI5345506.1"/>
    </source>
</evidence>
<keyword evidence="3" id="KW-1185">Reference proteome</keyword>
<gene>
    <name evidence="2" type="ORF">L3X38_013383</name>
</gene>
<proteinExistence type="predicted"/>
<dbReference type="EMBL" id="JAJFAZ020000002">
    <property type="protein sequence ID" value="KAI5345506.1"/>
    <property type="molecule type" value="Genomic_DNA"/>
</dbReference>
<reference evidence="2 3" key="1">
    <citation type="journal article" date="2022" name="G3 (Bethesda)">
        <title>Whole-genome sequence and methylome profiling of the almond [Prunus dulcis (Mill.) D.A. Webb] cultivar 'Nonpareil'.</title>
        <authorList>
            <person name="D'Amico-Willman K.M."/>
            <person name="Ouma W.Z."/>
            <person name="Meulia T."/>
            <person name="Sideli G.M."/>
            <person name="Gradziel T.M."/>
            <person name="Fresnedo-Ramirez J."/>
        </authorList>
    </citation>
    <scope>NUCLEOTIDE SEQUENCE [LARGE SCALE GENOMIC DNA]</scope>
    <source>
        <strain evidence="2">Clone GOH B32 T37-40</strain>
    </source>
</reference>
<accession>A0AAD4WLU6</accession>
<feature type="compositionally biased region" description="Low complexity" evidence="1">
    <location>
        <begin position="1"/>
        <end position="11"/>
    </location>
</feature>